<dbReference type="RefSeq" id="WP_093264121.1">
    <property type="nucleotide sequence ID" value="NZ_FNOK01000007.1"/>
</dbReference>
<proteinExistence type="predicted"/>
<dbReference type="Proteomes" id="UP000199529">
    <property type="component" value="Unassembled WGS sequence"/>
</dbReference>
<feature type="chain" id="PRO_5011690669" evidence="1">
    <location>
        <begin position="27"/>
        <end position="134"/>
    </location>
</feature>
<feature type="signal peptide" evidence="1">
    <location>
        <begin position="1"/>
        <end position="26"/>
    </location>
</feature>
<keyword evidence="1" id="KW-0732">Signal</keyword>
<dbReference type="STRING" id="418495.SAMN05216215_1007170"/>
<evidence type="ECO:0000256" key="1">
    <source>
        <dbReference type="SAM" id="SignalP"/>
    </source>
</evidence>
<accession>A0A1H2YUG7</accession>
<protein>
    <submittedName>
        <fullName evidence="2">Uncharacterized protein</fullName>
    </submittedName>
</protein>
<sequence length="134" mass="13723">MRTIKTLMAAGLLAGLALTTTVPAMAAPSHGPAAVAPAENALLTADKSQVRAGNTLVLRLEHGAEGVNWISSAAFVRNREHPFGADEGLAEVVNDRDGNAEAVATIADVAPGEYIVHTRIGGSAGPTMKITVTK</sequence>
<organism evidence="2 3">
    <name type="scientific">Saccharopolyspora shandongensis</name>
    <dbReference type="NCBI Taxonomy" id="418495"/>
    <lineage>
        <taxon>Bacteria</taxon>
        <taxon>Bacillati</taxon>
        <taxon>Actinomycetota</taxon>
        <taxon>Actinomycetes</taxon>
        <taxon>Pseudonocardiales</taxon>
        <taxon>Pseudonocardiaceae</taxon>
        <taxon>Saccharopolyspora</taxon>
    </lineage>
</organism>
<name>A0A1H2YUG7_9PSEU</name>
<keyword evidence="3" id="KW-1185">Reference proteome</keyword>
<dbReference type="OrthoDB" id="3694297at2"/>
<dbReference type="AlphaFoldDB" id="A0A1H2YUG7"/>
<gene>
    <name evidence="2" type="ORF">SAMN05216215_1007170</name>
</gene>
<reference evidence="3" key="1">
    <citation type="submission" date="2016-10" db="EMBL/GenBank/DDBJ databases">
        <authorList>
            <person name="Varghese N."/>
            <person name="Submissions S."/>
        </authorList>
    </citation>
    <scope>NUCLEOTIDE SEQUENCE [LARGE SCALE GENOMIC DNA]</scope>
    <source>
        <strain evidence="3">CGMCC 4.3530</strain>
    </source>
</reference>
<evidence type="ECO:0000313" key="2">
    <source>
        <dbReference type="EMBL" id="SDX08832.1"/>
    </source>
</evidence>
<dbReference type="EMBL" id="FNOK01000007">
    <property type="protein sequence ID" value="SDX08832.1"/>
    <property type="molecule type" value="Genomic_DNA"/>
</dbReference>
<evidence type="ECO:0000313" key="3">
    <source>
        <dbReference type="Proteomes" id="UP000199529"/>
    </source>
</evidence>